<protein>
    <submittedName>
        <fullName evidence="7">Oxidoreductase</fullName>
    </submittedName>
</protein>
<keyword evidence="4" id="KW-0521">NADP</keyword>
<evidence type="ECO:0000256" key="4">
    <source>
        <dbReference type="ARBA" id="ARBA00022857"/>
    </source>
</evidence>
<evidence type="ECO:0000313" key="7">
    <source>
        <dbReference type="EMBL" id="GGY91960.1"/>
    </source>
</evidence>
<sequence length="376" mass="40354">MTGHASPELLFRPLTIGRTTIPNRIAMAPMTRGMSPGGVPGPDVAAYYRRRAEGGVGLIITEGTWIPQANASNDPGVPDFHGEAALAGWAEVVRQVHAAGAAIIPQLWHIGAAPKSDVAEIYGDRPDGIGQPIGPSGLGAPGTPVGRAMTQRDIDDVSEAFVRAAVSAFAIGCDGVELHGAHGYLIDQFFWEETNLREDGYGGSAANRSRFAADIIRAIRAATAPDFPIQLRFSQWKIQDYGAKAWHTPAQLEAFLAPLADAGVDMFHCSQRRFWTPEFDGSDLNLAGWTKHLTGKPTITVGSVSLDLDMTVSLYENRPTAITGIDALFDRMARGEFDMVAIGRALLSDPAWAEKVRRGAIGELKPFDNSALRTLV</sequence>
<dbReference type="Proteomes" id="UP000648075">
    <property type="component" value="Unassembled WGS sequence"/>
</dbReference>
<evidence type="ECO:0000256" key="5">
    <source>
        <dbReference type="ARBA" id="ARBA00023002"/>
    </source>
</evidence>
<keyword evidence="2" id="KW-0285">Flavoprotein</keyword>
<keyword evidence="5" id="KW-0560">Oxidoreductase</keyword>
<comment type="caution">
    <text evidence="7">The sequence shown here is derived from an EMBL/GenBank/DDBJ whole genome shotgun (WGS) entry which is preliminary data.</text>
</comment>
<dbReference type="GO" id="GO:0010181">
    <property type="term" value="F:FMN binding"/>
    <property type="evidence" value="ECO:0007669"/>
    <property type="project" value="InterPro"/>
</dbReference>
<gene>
    <name evidence="7" type="ORF">GCM10011614_03330</name>
</gene>
<evidence type="ECO:0000256" key="3">
    <source>
        <dbReference type="ARBA" id="ARBA00022643"/>
    </source>
</evidence>
<dbReference type="AlphaFoldDB" id="A0A918PA71"/>
<evidence type="ECO:0000313" key="8">
    <source>
        <dbReference type="Proteomes" id="UP000648075"/>
    </source>
</evidence>
<dbReference type="GO" id="GO:0050661">
    <property type="term" value="F:NADP binding"/>
    <property type="evidence" value="ECO:0007669"/>
    <property type="project" value="InterPro"/>
</dbReference>
<evidence type="ECO:0000259" key="6">
    <source>
        <dbReference type="Pfam" id="PF00724"/>
    </source>
</evidence>
<reference evidence="7" key="1">
    <citation type="journal article" date="2014" name="Int. J. Syst. Evol. Microbiol.">
        <title>Complete genome sequence of Corynebacterium casei LMG S-19264T (=DSM 44701T), isolated from a smear-ripened cheese.</title>
        <authorList>
            <consortium name="US DOE Joint Genome Institute (JGI-PGF)"/>
            <person name="Walter F."/>
            <person name="Albersmeier A."/>
            <person name="Kalinowski J."/>
            <person name="Ruckert C."/>
        </authorList>
    </citation>
    <scope>NUCLEOTIDE SEQUENCE</scope>
    <source>
        <strain evidence="7">KCTC 32255</strain>
    </source>
</reference>
<organism evidence="7 8">
    <name type="scientific">Novosphingobium colocasiae</name>
    <dbReference type="NCBI Taxonomy" id="1256513"/>
    <lineage>
        <taxon>Bacteria</taxon>
        <taxon>Pseudomonadati</taxon>
        <taxon>Pseudomonadota</taxon>
        <taxon>Alphaproteobacteria</taxon>
        <taxon>Sphingomonadales</taxon>
        <taxon>Sphingomonadaceae</taxon>
        <taxon>Novosphingobium</taxon>
    </lineage>
</organism>
<dbReference type="EMBL" id="BMZA01000001">
    <property type="protein sequence ID" value="GGY91960.1"/>
    <property type="molecule type" value="Genomic_DNA"/>
</dbReference>
<dbReference type="InterPro" id="IPR013785">
    <property type="entry name" value="Aldolase_TIM"/>
</dbReference>
<dbReference type="Gene3D" id="3.20.20.70">
    <property type="entry name" value="Aldolase class I"/>
    <property type="match status" value="1"/>
</dbReference>
<dbReference type="SUPFAM" id="SSF51395">
    <property type="entry name" value="FMN-linked oxidoreductases"/>
    <property type="match status" value="1"/>
</dbReference>
<evidence type="ECO:0000256" key="2">
    <source>
        <dbReference type="ARBA" id="ARBA00022630"/>
    </source>
</evidence>
<evidence type="ECO:0000256" key="1">
    <source>
        <dbReference type="ARBA" id="ARBA00001917"/>
    </source>
</evidence>
<comment type="cofactor">
    <cofactor evidence="1">
        <name>FMN</name>
        <dbReference type="ChEBI" id="CHEBI:58210"/>
    </cofactor>
</comment>
<dbReference type="CDD" id="cd04747">
    <property type="entry name" value="OYE_like_5_FMN"/>
    <property type="match status" value="1"/>
</dbReference>
<accession>A0A918PA71</accession>
<dbReference type="GO" id="GO:0003959">
    <property type="term" value="F:NADPH dehydrogenase activity"/>
    <property type="evidence" value="ECO:0007669"/>
    <property type="project" value="InterPro"/>
</dbReference>
<keyword evidence="3" id="KW-0288">FMN</keyword>
<dbReference type="InterPro" id="IPR001155">
    <property type="entry name" value="OxRdtase_FMN_N"/>
</dbReference>
<dbReference type="Pfam" id="PF00724">
    <property type="entry name" value="Oxidored_FMN"/>
    <property type="match status" value="1"/>
</dbReference>
<dbReference type="PANTHER" id="PTHR43303">
    <property type="entry name" value="NADPH DEHYDROGENASE C23G7.10C-RELATED"/>
    <property type="match status" value="1"/>
</dbReference>
<dbReference type="PANTHER" id="PTHR43303:SF4">
    <property type="entry name" value="NADPH DEHYDROGENASE C23G7.10C-RELATED"/>
    <property type="match status" value="1"/>
</dbReference>
<reference evidence="7" key="2">
    <citation type="submission" date="2020-09" db="EMBL/GenBank/DDBJ databases">
        <authorList>
            <person name="Sun Q."/>
            <person name="Kim S."/>
        </authorList>
    </citation>
    <scope>NUCLEOTIDE SEQUENCE</scope>
    <source>
        <strain evidence="7">KCTC 32255</strain>
    </source>
</reference>
<dbReference type="InterPro" id="IPR044152">
    <property type="entry name" value="YqjM-like"/>
</dbReference>
<dbReference type="RefSeq" id="WP_189619347.1">
    <property type="nucleotide sequence ID" value="NZ_BMZA01000001.1"/>
</dbReference>
<feature type="domain" description="NADH:flavin oxidoreductase/NADH oxidase N-terminal" evidence="6">
    <location>
        <begin position="10"/>
        <end position="320"/>
    </location>
</feature>
<keyword evidence="8" id="KW-1185">Reference proteome</keyword>
<dbReference type="FunFam" id="3.20.20.70:FF:000262">
    <property type="entry name" value="NADH:flavin oxidoreductase"/>
    <property type="match status" value="1"/>
</dbReference>
<proteinExistence type="predicted"/>
<name>A0A918PA71_9SPHN</name>